<name>A0ABP4XH60_9MICO</name>
<gene>
    <name evidence="4" type="ORF">GCM10009768_06570</name>
</gene>
<protein>
    <recommendedName>
        <fullName evidence="3">Peptidase S11 D-alanyl-D-alanine carboxypeptidase A N-terminal domain-containing protein</fullName>
    </recommendedName>
</protein>
<dbReference type="Proteomes" id="UP001500851">
    <property type="component" value="Unassembled WGS sequence"/>
</dbReference>
<dbReference type="RefSeq" id="WP_344029249.1">
    <property type="nucleotide sequence ID" value="NZ_BAAAOB010000001.1"/>
</dbReference>
<dbReference type="EMBL" id="BAAAOB010000001">
    <property type="protein sequence ID" value="GAA1780361.1"/>
    <property type="molecule type" value="Genomic_DNA"/>
</dbReference>
<feature type="transmembrane region" description="Helical" evidence="2">
    <location>
        <begin position="37"/>
        <end position="60"/>
    </location>
</feature>
<dbReference type="SUPFAM" id="SSF56601">
    <property type="entry name" value="beta-lactamase/transpeptidase-like"/>
    <property type="match status" value="1"/>
</dbReference>
<feature type="compositionally biased region" description="Low complexity" evidence="1">
    <location>
        <begin position="1"/>
        <end position="21"/>
    </location>
</feature>
<evidence type="ECO:0000313" key="4">
    <source>
        <dbReference type="EMBL" id="GAA1780361.1"/>
    </source>
</evidence>
<sequence>MPDASTEPAASSPAARPAIAPTGTPAARPGSRRGLRIGLGVTLAAVLAGGYVAACALAPLPDLEPRLTVDAEQTFRPDPEISAQRTVNQQSKPTALGWVGDSGAWTNDFDTPRQIASITKLVTVLVCLDAKPVEAGSDGPSYALTERDAEIRRTVLESDGVVADVPVGRKLTTRQFIELALLPSANNYAIGYAERVFGSNTGFQKAASEWAAKHELKTLRISEPSGLSEKNVASAVDLVEVGRLALADPLVAEVVAEPWADIPGIGPIMNSNPLIGDANVVGLKTGTLSSVGYNLLAARKDRVGDRDVVSIAVVLGRPDRSARTRDTRAVLRDAPKAIDEVALVEADAKVGTVRTWQGEVVELRTTRAASAVLLPDETASRHVRLGALGAGEAGRAAGVIRTEAPGGKSMVPVVTARAIERPDLWWRVTHPATAFEGYFGG</sequence>
<dbReference type="InterPro" id="IPR001967">
    <property type="entry name" value="Peptidase_S11_N"/>
</dbReference>
<dbReference type="Pfam" id="PF00768">
    <property type="entry name" value="Peptidase_S11"/>
    <property type="match status" value="1"/>
</dbReference>
<evidence type="ECO:0000256" key="1">
    <source>
        <dbReference type="SAM" id="MobiDB-lite"/>
    </source>
</evidence>
<keyword evidence="5" id="KW-1185">Reference proteome</keyword>
<feature type="region of interest" description="Disordered" evidence="1">
    <location>
        <begin position="1"/>
        <end position="32"/>
    </location>
</feature>
<dbReference type="Gene3D" id="3.40.710.10">
    <property type="entry name" value="DD-peptidase/beta-lactamase superfamily"/>
    <property type="match status" value="1"/>
</dbReference>
<keyword evidence="2" id="KW-0812">Transmembrane</keyword>
<proteinExistence type="predicted"/>
<accession>A0ABP4XH60</accession>
<evidence type="ECO:0000313" key="5">
    <source>
        <dbReference type="Proteomes" id="UP001500851"/>
    </source>
</evidence>
<evidence type="ECO:0000256" key="2">
    <source>
        <dbReference type="SAM" id="Phobius"/>
    </source>
</evidence>
<dbReference type="InterPro" id="IPR012338">
    <property type="entry name" value="Beta-lactam/transpept-like"/>
</dbReference>
<feature type="domain" description="Peptidase S11 D-alanyl-D-alanine carboxypeptidase A N-terminal" evidence="3">
    <location>
        <begin position="107"/>
        <end position="316"/>
    </location>
</feature>
<keyword evidence="2" id="KW-0472">Membrane</keyword>
<organism evidence="4 5">
    <name type="scientific">Leucobacter iarius</name>
    <dbReference type="NCBI Taxonomy" id="333963"/>
    <lineage>
        <taxon>Bacteria</taxon>
        <taxon>Bacillati</taxon>
        <taxon>Actinomycetota</taxon>
        <taxon>Actinomycetes</taxon>
        <taxon>Micrococcales</taxon>
        <taxon>Microbacteriaceae</taxon>
        <taxon>Leucobacter</taxon>
    </lineage>
</organism>
<evidence type="ECO:0000259" key="3">
    <source>
        <dbReference type="Pfam" id="PF00768"/>
    </source>
</evidence>
<comment type="caution">
    <text evidence="4">The sequence shown here is derived from an EMBL/GenBank/DDBJ whole genome shotgun (WGS) entry which is preliminary data.</text>
</comment>
<reference evidence="5" key="1">
    <citation type="journal article" date="2019" name="Int. J. Syst. Evol. Microbiol.">
        <title>The Global Catalogue of Microorganisms (GCM) 10K type strain sequencing project: providing services to taxonomists for standard genome sequencing and annotation.</title>
        <authorList>
            <consortium name="The Broad Institute Genomics Platform"/>
            <consortium name="The Broad Institute Genome Sequencing Center for Infectious Disease"/>
            <person name="Wu L."/>
            <person name="Ma J."/>
        </authorList>
    </citation>
    <scope>NUCLEOTIDE SEQUENCE [LARGE SCALE GENOMIC DNA]</scope>
    <source>
        <strain evidence="5">JCM 14736</strain>
    </source>
</reference>
<keyword evidence="2" id="KW-1133">Transmembrane helix</keyword>